<dbReference type="InterPro" id="IPR001870">
    <property type="entry name" value="B30.2/SPRY"/>
</dbReference>
<gene>
    <name evidence="2" type="ORF">D3H34_15345</name>
</gene>
<proteinExistence type="predicted"/>
<dbReference type="PROSITE" id="PS50188">
    <property type="entry name" value="B302_SPRY"/>
    <property type="match status" value="1"/>
</dbReference>
<evidence type="ECO:0000259" key="1">
    <source>
        <dbReference type="PROSITE" id="PS50188"/>
    </source>
</evidence>
<dbReference type="Pfam" id="PF00622">
    <property type="entry name" value="SPRY"/>
    <property type="match status" value="1"/>
</dbReference>
<feature type="domain" description="B30.2/SPRY" evidence="1">
    <location>
        <begin position="99"/>
        <end position="301"/>
    </location>
</feature>
<dbReference type="InterPro" id="IPR043136">
    <property type="entry name" value="B30.2/SPRY_sf"/>
</dbReference>
<dbReference type="Proteomes" id="UP000265619">
    <property type="component" value="Unassembled WGS sequence"/>
</dbReference>
<dbReference type="SUPFAM" id="SSF49899">
    <property type="entry name" value="Concanavalin A-like lectins/glucanases"/>
    <property type="match status" value="1"/>
</dbReference>
<dbReference type="CDD" id="cd11709">
    <property type="entry name" value="SPRY"/>
    <property type="match status" value="1"/>
</dbReference>
<evidence type="ECO:0000313" key="3">
    <source>
        <dbReference type="Proteomes" id="UP000265619"/>
    </source>
</evidence>
<reference evidence="2 3" key="1">
    <citation type="submission" date="2018-09" db="EMBL/GenBank/DDBJ databases">
        <title>Acidovorax cavernicola nov. sp. isolated from Gruta de las Maravillas (Aracena, Spain).</title>
        <authorList>
            <person name="Jurado V."/>
            <person name="Gutierrez-Patricio S."/>
            <person name="Gonzalez-Pimentel J.L."/>
            <person name="Miller A.Z."/>
            <person name="Laiz L."/>
            <person name="Saiz-Jimenez C."/>
        </authorList>
    </citation>
    <scope>NUCLEOTIDE SEQUENCE [LARGE SCALE GENOMIC DNA]</scope>
    <source>
        <strain evidence="2 3">1011MAR4D40.2</strain>
    </source>
</reference>
<protein>
    <recommendedName>
        <fullName evidence="1">B30.2/SPRY domain-containing protein</fullName>
    </recommendedName>
</protein>
<dbReference type="EMBL" id="QXMN01000017">
    <property type="protein sequence ID" value="RIX79113.1"/>
    <property type="molecule type" value="Genomic_DNA"/>
</dbReference>
<dbReference type="OrthoDB" id="7058206at2"/>
<name>A0A9X8D4G5_9BURK</name>
<dbReference type="PANTHER" id="PTHR12245">
    <property type="entry name" value="SPRY DOMAIN CONTAINING SOCS BOX PROTEIN"/>
    <property type="match status" value="1"/>
</dbReference>
<comment type="caution">
    <text evidence="2">The sequence shown here is derived from an EMBL/GenBank/DDBJ whole genome shotgun (WGS) entry which is preliminary data.</text>
</comment>
<dbReference type="InterPro" id="IPR003877">
    <property type="entry name" value="SPRY_dom"/>
</dbReference>
<dbReference type="Gene3D" id="2.60.120.920">
    <property type="match status" value="1"/>
</dbReference>
<evidence type="ECO:0000313" key="2">
    <source>
        <dbReference type="EMBL" id="RIX79113.1"/>
    </source>
</evidence>
<dbReference type="SMART" id="SM00449">
    <property type="entry name" value="SPRY"/>
    <property type="match status" value="1"/>
</dbReference>
<dbReference type="AlphaFoldDB" id="A0A9X8D4G5"/>
<keyword evidence="3" id="KW-1185">Reference proteome</keyword>
<dbReference type="InterPro" id="IPR013320">
    <property type="entry name" value="ConA-like_dom_sf"/>
</dbReference>
<sequence>MAAHRYWRALGFEAYGLVGLEFSEFHLLSGTTRVDASATLTSNIAPTSGALVNLQDDDLSTGALWSASAVSALVMTWDAGVGGSMDVSDIRFGSGNDAVKFPLAARLQFSDDASTWTDLLLLAGFTWPGPRAKTDSVDATNVWSFVDRARTWSTLSADQLVLGTANATSGKGLVYKSTGKLQFEVTVTSIAPSADFAVGVGTAAANPSTYVGSGAGSYGYNRNGNKYLAGAATPYGTGFVAGDVIGVVIDFAVGSLTFYRNGVSQGVASATGLLGLTLVPYVGTTSGVQVMSTATLKGSGFTYPVAGASDWSEAPLIRRHNIMRGRAALAGDIVSINTLASIAKPLSAMVLDHLGKSRREYNYTDSWALGVGRINGTVKEDGSPDVPVRRLVRLIREQDGTVIREQWSDRVTGAYQFDYVDERKRYTVISYDYEHDHRAVVGDNLAPDLIETPVIPVPELALRGASPLQEISTATTIALTVPNTTQVGDLLVAIVSVRSSAAATPAGWTLRSSSGGATGSGATTEVHVYTKTAVAGDGSTTTSYTFGQTSNLRLQGQMLALSSPTGTPAFATEGHLVKNSTSDAFVAVPAVSSAISKNQIAIAAATFAGYIGQGKIYSLGWNEIARPVSASNDNRLAVAWRLLSVSEVTTGFATTDAVTPGNAMTSSVLIFTDP</sequence>
<organism evidence="2 3">
    <name type="scientific">Acidovorax cavernicola</name>
    <dbReference type="NCBI Taxonomy" id="1675792"/>
    <lineage>
        <taxon>Bacteria</taxon>
        <taxon>Pseudomonadati</taxon>
        <taxon>Pseudomonadota</taxon>
        <taxon>Betaproteobacteria</taxon>
        <taxon>Burkholderiales</taxon>
        <taxon>Comamonadaceae</taxon>
        <taxon>Acidovorax</taxon>
    </lineage>
</organism>
<dbReference type="PANTHER" id="PTHR12245:SF5">
    <property type="entry name" value="SPRY DOMAIN-CONTAINING SOCS BOX PROTEIN 3"/>
    <property type="match status" value="1"/>
</dbReference>
<accession>A0A9X8D4G5</accession>
<dbReference type="RefSeq" id="WP_119554390.1">
    <property type="nucleotide sequence ID" value="NZ_QXMN01000017.1"/>
</dbReference>
<dbReference type="InterPro" id="IPR050672">
    <property type="entry name" value="FBXO45-Fsn/SPSB_families"/>
</dbReference>